<dbReference type="Proteomes" id="UP000291084">
    <property type="component" value="Chromosome 1"/>
</dbReference>
<name>A0A0S3R3Z8_PHAAN</name>
<protein>
    <submittedName>
        <fullName evidence="1">Uncharacterized protein</fullName>
    </submittedName>
</protein>
<reference evidence="1 2" key="1">
    <citation type="journal article" date="2015" name="Sci. Rep.">
        <title>The power of single molecule real-time sequencing technology in the de novo assembly of a eukaryotic genome.</title>
        <authorList>
            <person name="Sakai H."/>
            <person name="Naito K."/>
            <person name="Ogiso-Tanaka E."/>
            <person name="Takahashi Y."/>
            <person name="Iseki K."/>
            <person name="Muto C."/>
            <person name="Satou K."/>
            <person name="Teruya K."/>
            <person name="Shiroma A."/>
            <person name="Shimoji M."/>
            <person name="Hirano T."/>
            <person name="Itoh T."/>
            <person name="Kaga A."/>
            <person name="Tomooka N."/>
        </authorList>
    </citation>
    <scope>NUCLEOTIDE SEQUENCE [LARGE SCALE GENOMIC DNA]</scope>
    <source>
        <strain evidence="2">cv. Shumari</strain>
    </source>
</reference>
<dbReference type="PROSITE" id="PS51257">
    <property type="entry name" value="PROKAR_LIPOPROTEIN"/>
    <property type="match status" value="1"/>
</dbReference>
<keyword evidence="2" id="KW-1185">Reference proteome</keyword>
<dbReference type="EMBL" id="AP015034">
    <property type="protein sequence ID" value="BAT75223.1"/>
    <property type="molecule type" value="Genomic_DNA"/>
</dbReference>
<organism evidence="1 2">
    <name type="scientific">Vigna angularis var. angularis</name>
    <dbReference type="NCBI Taxonomy" id="157739"/>
    <lineage>
        <taxon>Eukaryota</taxon>
        <taxon>Viridiplantae</taxon>
        <taxon>Streptophyta</taxon>
        <taxon>Embryophyta</taxon>
        <taxon>Tracheophyta</taxon>
        <taxon>Spermatophyta</taxon>
        <taxon>Magnoliopsida</taxon>
        <taxon>eudicotyledons</taxon>
        <taxon>Gunneridae</taxon>
        <taxon>Pentapetalae</taxon>
        <taxon>rosids</taxon>
        <taxon>fabids</taxon>
        <taxon>Fabales</taxon>
        <taxon>Fabaceae</taxon>
        <taxon>Papilionoideae</taxon>
        <taxon>50 kb inversion clade</taxon>
        <taxon>NPAAA clade</taxon>
        <taxon>indigoferoid/millettioid clade</taxon>
        <taxon>Phaseoleae</taxon>
        <taxon>Vigna</taxon>
    </lineage>
</organism>
<evidence type="ECO:0000313" key="2">
    <source>
        <dbReference type="Proteomes" id="UP000291084"/>
    </source>
</evidence>
<evidence type="ECO:0000313" key="1">
    <source>
        <dbReference type="EMBL" id="BAT75223.1"/>
    </source>
</evidence>
<accession>A0A0S3R3Z8</accession>
<gene>
    <name evidence="1" type="primary">Vigan.01G305300</name>
    <name evidence="1" type="ORF">VIGAN_01305300</name>
</gene>
<proteinExistence type="predicted"/>
<sequence>MRSLPVSAMPITSTGGVPMKIFMRYSPPPGFIGACRLLPWLRLSAAALRWLMRLNERWKALCKRSKWVIEGS</sequence>
<dbReference type="AlphaFoldDB" id="A0A0S3R3Z8"/>